<organism evidence="2">
    <name type="scientific">Candidatus Berkiella aquae</name>
    <dbReference type="NCBI Taxonomy" id="295108"/>
    <lineage>
        <taxon>Bacteria</taxon>
        <taxon>Pseudomonadati</taxon>
        <taxon>Pseudomonadota</taxon>
        <taxon>Gammaproteobacteria</taxon>
        <taxon>Candidatus Berkiellales</taxon>
        <taxon>Candidatus Berkiellaceae</taxon>
        <taxon>Candidatus Berkiella</taxon>
    </lineage>
</organism>
<dbReference type="InterPro" id="IPR007344">
    <property type="entry name" value="GrpB/CoaE"/>
</dbReference>
<dbReference type="Proteomes" id="UP000051497">
    <property type="component" value="Unassembled WGS sequence"/>
</dbReference>
<keyword evidence="1" id="KW-0175">Coiled coil</keyword>
<dbReference type="AlphaFoldDB" id="A0A0Q9YW12"/>
<keyword evidence="2" id="KW-0418">Kinase</keyword>
<reference evidence="3" key="2">
    <citation type="journal article" date="2016" name="Genome Announc.">
        <title>Draft Genome Sequences of Two Novel Amoeba-Resistant Intranuclear Bacteria, 'Candidatus Berkiella cookevillensis' and 'Candidatus Berkiella aquae'.</title>
        <authorList>
            <person name="Mehari Y.T."/>
            <person name="Arivett B.A."/>
            <person name="Farone A.L."/>
            <person name="Gunderson J.H."/>
            <person name="Farone M.B."/>
        </authorList>
    </citation>
    <scope>NUCLEOTIDE SEQUENCE</scope>
    <source>
        <strain evidence="3">HT99</strain>
    </source>
</reference>
<protein>
    <submittedName>
        <fullName evidence="2">Dephospho-CoA kinase/protein folding accessory domain-containing protein</fullName>
    </submittedName>
    <submittedName>
        <fullName evidence="3">GrpB family protein</fullName>
    </submittedName>
</protein>
<dbReference type="InterPro" id="IPR043519">
    <property type="entry name" value="NT_sf"/>
</dbReference>
<evidence type="ECO:0000256" key="1">
    <source>
        <dbReference type="SAM" id="Coils"/>
    </source>
</evidence>
<dbReference type="EMBL" id="LKAJ02000001">
    <property type="protein sequence ID" value="MCS5710402.1"/>
    <property type="molecule type" value="Genomic_DNA"/>
</dbReference>
<evidence type="ECO:0000313" key="3">
    <source>
        <dbReference type="EMBL" id="MCS5710402.1"/>
    </source>
</evidence>
<keyword evidence="2" id="KW-0808">Transferase</keyword>
<reference evidence="2" key="1">
    <citation type="submission" date="2015-09" db="EMBL/GenBank/DDBJ databases">
        <title>Draft Genome Sequences of Two Novel Amoeba-resistant Intranuclear Bacteria, Candidatus Berkiella cookevillensis and Candidatus Berkiella aquae.</title>
        <authorList>
            <person name="Mehari Y.T."/>
            <person name="Arivett B.A."/>
            <person name="Farone A.L."/>
            <person name="Gunderson J.H."/>
            <person name="Farone M.B."/>
        </authorList>
    </citation>
    <scope>NUCLEOTIDE SEQUENCE [LARGE SCALE GENOMIC DNA]</scope>
    <source>
        <strain evidence="2">HT99</strain>
    </source>
</reference>
<comment type="caution">
    <text evidence="2">The sequence shown here is derived from an EMBL/GenBank/DDBJ whole genome shotgun (WGS) entry which is preliminary data.</text>
</comment>
<dbReference type="EMBL" id="LKAJ01000003">
    <property type="protein sequence ID" value="KRG21906.1"/>
    <property type="molecule type" value="Genomic_DNA"/>
</dbReference>
<evidence type="ECO:0000313" key="2">
    <source>
        <dbReference type="EMBL" id="KRG21906.1"/>
    </source>
</evidence>
<dbReference type="PANTHER" id="PTHR34822">
    <property type="entry name" value="GRPB DOMAIN PROTEIN (AFU_ORTHOLOGUE AFUA_1G01530)"/>
    <property type="match status" value="1"/>
</dbReference>
<reference evidence="3" key="3">
    <citation type="submission" date="2021-06" db="EMBL/GenBank/DDBJ databases">
        <title>Genomic Description and Analysis of Intracellular Bacteria, Candidatus Berkiella cookevillensis and Candidatus Berkiella aquae.</title>
        <authorList>
            <person name="Kidane D.T."/>
            <person name="Mehari Y.T."/>
            <person name="Rice F.C."/>
            <person name="Arivett B.A."/>
            <person name="Farone A.L."/>
            <person name="Berk S.G."/>
            <person name="Farone M.B."/>
        </authorList>
    </citation>
    <scope>NUCLEOTIDE SEQUENCE</scope>
    <source>
        <strain evidence="3">HT99</strain>
    </source>
</reference>
<dbReference type="PANTHER" id="PTHR34822:SF1">
    <property type="entry name" value="GRPB FAMILY PROTEIN"/>
    <property type="match status" value="1"/>
</dbReference>
<evidence type="ECO:0000313" key="4">
    <source>
        <dbReference type="Proteomes" id="UP000051497"/>
    </source>
</evidence>
<name>A0A0Q9YW12_9GAMM</name>
<dbReference type="Gene3D" id="3.30.460.10">
    <property type="entry name" value="Beta Polymerase, domain 2"/>
    <property type="match status" value="1"/>
</dbReference>
<keyword evidence="4" id="KW-1185">Reference proteome</keyword>
<dbReference type="GO" id="GO:0016301">
    <property type="term" value="F:kinase activity"/>
    <property type="evidence" value="ECO:0007669"/>
    <property type="project" value="UniProtKB-KW"/>
</dbReference>
<dbReference type="Pfam" id="PF04229">
    <property type="entry name" value="GrpB"/>
    <property type="match status" value="1"/>
</dbReference>
<dbReference type="RefSeq" id="WP_075065725.1">
    <property type="nucleotide sequence ID" value="NZ_LKAJ02000001.1"/>
</dbReference>
<accession>A0A0Q9YW12</accession>
<feature type="coiled-coil region" evidence="1">
    <location>
        <begin position="120"/>
        <end position="147"/>
    </location>
</feature>
<proteinExistence type="predicted"/>
<dbReference type="OrthoDB" id="9799092at2"/>
<dbReference type="PATRIC" id="fig|1590043.3.peg.1112"/>
<gene>
    <name evidence="3" type="ORF">HT99x_003090</name>
    <name evidence="2" type="ORF">HT99x_01100</name>
</gene>
<sequence>MSNQTNIEVVPYDPHWPKMFQIESQKIKTILGENCITIHHVGSTAITGLWAKPIIDMIPVVKDIFAVEQQNQAMQSLGYTAKGEHGMLFRRFFQRVVPVPACNVHVYEEGSGEIDRLVRFREYLNNNERYKQQYADLKRDLATKTNDITKYTLAKDALIKEIDSQTGFNGYRMVHALTPREWSTYHRLLNMDLNQEKESTLKHIVLYHGVDVVGAALLRTDKQTTYVDKLAIDHSLDETPTKNYFIQQLKRWLLHTAED</sequence>
<dbReference type="SUPFAM" id="SSF81301">
    <property type="entry name" value="Nucleotidyltransferase"/>
    <property type="match status" value="1"/>
</dbReference>
<dbReference type="STRING" id="295108.HT99x_01100"/>